<gene>
    <name evidence="2" type="ORF">SAMN04488036_102358</name>
</gene>
<dbReference type="STRING" id="1280847.SAMN04488036_102358"/>
<dbReference type="InterPro" id="IPR045616">
    <property type="entry name" value="DUF6446"/>
</dbReference>
<protein>
    <recommendedName>
        <fullName evidence="4">Histidine kinase</fullName>
    </recommendedName>
</protein>
<evidence type="ECO:0000313" key="3">
    <source>
        <dbReference type="Proteomes" id="UP000198851"/>
    </source>
</evidence>
<dbReference type="Proteomes" id="UP000198851">
    <property type="component" value="Unassembled WGS sequence"/>
</dbReference>
<name>A0A1I4CPC7_9RHOB</name>
<keyword evidence="3" id="KW-1185">Reference proteome</keyword>
<accession>A0A1I4CPC7</accession>
<reference evidence="3" key="1">
    <citation type="submission" date="2016-10" db="EMBL/GenBank/DDBJ databases">
        <authorList>
            <person name="Varghese N."/>
            <person name="Submissions S."/>
        </authorList>
    </citation>
    <scope>NUCLEOTIDE SEQUENCE [LARGE SCALE GENOMIC DNA]</scope>
    <source>
        <strain evidence="3">DSM 28453</strain>
    </source>
</reference>
<keyword evidence="1" id="KW-0472">Membrane</keyword>
<dbReference type="OrthoDB" id="7819947at2"/>
<sequence length="175" mass="19281">MTGKIIGAVIVLTALVGGVALYWLQVYGFYDTVEASGAKDDVQLTLLVTGEPEPILYENFKAIDADSSPIRYRACFTTKMSEALLTETYEMVEHAEPRNAPEWFDCFDAKEIGVALEQGEALAFMGQKEVIYGIDRLVAIMPDGRGFVWHEINECGEIAFDGDPLPAHCPAKPED</sequence>
<dbReference type="RefSeq" id="WP_093322203.1">
    <property type="nucleotide sequence ID" value="NZ_FOSZ01000002.1"/>
</dbReference>
<organism evidence="2 3">
    <name type="scientific">Shimia haliotis</name>
    <dbReference type="NCBI Taxonomy" id="1280847"/>
    <lineage>
        <taxon>Bacteria</taxon>
        <taxon>Pseudomonadati</taxon>
        <taxon>Pseudomonadota</taxon>
        <taxon>Alphaproteobacteria</taxon>
        <taxon>Rhodobacterales</taxon>
        <taxon>Roseobacteraceae</taxon>
    </lineage>
</organism>
<dbReference type="EMBL" id="FOSZ01000002">
    <property type="protein sequence ID" value="SFK82109.1"/>
    <property type="molecule type" value="Genomic_DNA"/>
</dbReference>
<keyword evidence="1" id="KW-0812">Transmembrane</keyword>
<proteinExistence type="predicted"/>
<evidence type="ECO:0008006" key="4">
    <source>
        <dbReference type="Google" id="ProtNLM"/>
    </source>
</evidence>
<keyword evidence="1" id="KW-1133">Transmembrane helix</keyword>
<evidence type="ECO:0000256" key="1">
    <source>
        <dbReference type="SAM" id="Phobius"/>
    </source>
</evidence>
<dbReference type="AlphaFoldDB" id="A0A1I4CPC7"/>
<dbReference type="Pfam" id="PF20044">
    <property type="entry name" value="DUF6446"/>
    <property type="match status" value="1"/>
</dbReference>
<feature type="transmembrane region" description="Helical" evidence="1">
    <location>
        <begin position="6"/>
        <end position="24"/>
    </location>
</feature>
<evidence type="ECO:0000313" key="2">
    <source>
        <dbReference type="EMBL" id="SFK82109.1"/>
    </source>
</evidence>